<protein>
    <submittedName>
        <fullName evidence="2">Uncharacterized protein</fullName>
    </submittedName>
</protein>
<feature type="non-terminal residue" evidence="2">
    <location>
        <position position="1"/>
    </location>
</feature>
<feature type="region of interest" description="Disordered" evidence="1">
    <location>
        <begin position="1"/>
        <end position="21"/>
    </location>
</feature>
<dbReference type="Proteomes" id="UP001234989">
    <property type="component" value="Chromosome 7"/>
</dbReference>
<name>A0AAF0ZGG5_SOLVR</name>
<gene>
    <name evidence="2" type="ORF">MTR67_030724</name>
</gene>
<evidence type="ECO:0000313" key="2">
    <source>
        <dbReference type="EMBL" id="WMV37339.1"/>
    </source>
</evidence>
<keyword evidence="3" id="KW-1185">Reference proteome</keyword>
<accession>A0AAF0ZGG5</accession>
<dbReference type="AlphaFoldDB" id="A0AAF0ZGG5"/>
<evidence type="ECO:0000313" key="3">
    <source>
        <dbReference type="Proteomes" id="UP001234989"/>
    </source>
</evidence>
<proteinExistence type="predicted"/>
<sequence length="72" mass="8281">FNSSRSTEKSSSGMDDLPTFNAENMQNNMKVILYSNNLADFFIKSRRIPNELEDRVTVSGVTLRIQLKKKRV</sequence>
<reference evidence="2" key="1">
    <citation type="submission" date="2023-08" db="EMBL/GenBank/DDBJ databases">
        <title>A de novo genome assembly of Solanum verrucosum Schlechtendal, a Mexican diploid species geographically isolated from the other diploid A-genome species in potato relatives.</title>
        <authorList>
            <person name="Hosaka K."/>
        </authorList>
    </citation>
    <scope>NUCLEOTIDE SEQUENCE</scope>
    <source>
        <tissue evidence="2">Young leaves</tissue>
    </source>
</reference>
<feature type="compositionally biased region" description="Polar residues" evidence="1">
    <location>
        <begin position="1"/>
        <end position="13"/>
    </location>
</feature>
<dbReference type="EMBL" id="CP133618">
    <property type="protein sequence ID" value="WMV37339.1"/>
    <property type="molecule type" value="Genomic_DNA"/>
</dbReference>
<evidence type="ECO:0000256" key="1">
    <source>
        <dbReference type="SAM" id="MobiDB-lite"/>
    </source>
</evidence>
<organism evidence="2 3">
    <name type="scientific">Solanum verrucosum</name>
    <dbReference type="NCBI Taxonomy" id="315347"/>
    <lineage>
        <taxon>Eukaryota</taxon>
        <taxon>Viridiplantae</taxon>
        <taxon>Streptophyta</taxon>
        <taxon>Embryophyta</taxon>
        <taxon>Tracheophyta</taxon>
        <taxon>Spermatophyta</taxon>
        <taxon>Magnoliopsida</taxon>
        <taxon>eudicotyledons</taxon>
        <taxon>Gunneridae</taxon>
        <taxon>Pentapetalae</taxon>
        <taxon>asterids</taxon>
        <taxon>lamiids</taxon>
        <taxon>Solanales</taxon>
        <taxon>Solanaceae</taxon>
        <taxon>Solanoideae</taxon>
        <taxon>Solaneae</taxon>
        <taxon>Solanum</taxon>
    </lineage>
</organism>